<name>A0A1Q5UC09_9EURO</name>
<sequence>MPKLVVGKLGFSYIDTAQHWSKLKEYVAKASVGGPSGKPMKRLIVTAEYVFGHFMPDLK</sequence>
<reference evidence="1 2" key="1">
    <citation type="submission" date="2016-10" db="EMBL/GenBank/DDBJ databases">
        <title>Genome sequence of the ascomycete fungus Penicillium subrubescens.</title>
        <authorList>
            <person name="De Vries R.P."/>
            <person name="Peng M."/>
            <person name="Dilokpimol A."/>
            <person name="Hilden K."/>
            <person name="Makela M.R."/>
            <person name="Grigoriev I."/>
            <person name="Riley R."/>
            <person name="Granchi Z."/>
        </authorList>
    </citation>
    <scope>NUCLEOTIDE SEQUENCE [LARGE SCALE GENOMIC DNA]</scope>
    <source>
        <strain evidence="1 2">CBS 132785</strain>
    </source>
</reference>
<dbReference type="Proteomes" id="UP000186955">
    <property type="component" value="Unassembled WGS sequence"/>
</dbReference>
<dbReference type="EMBL" id="MNBE01000419">
    <property type="protein sequence ID" value="OKP09990.1"/>
    <property type="molecule type" value="Genomic_DNA"/>
</dbReference>
<organism evidence="1 2">
    <name type="scientific">Penicillium subrubescens</name>
    <dbReference type="NCBI Taxonomy" id="1316194"/>
    <lineage>
        <taxon>Eukaryota</taxon>
        <taxon>Fungi</taxon>
        <taxon>Dikarya</taxon>
        <taxon>Ascomycota</taxon>
        <taxon>Pezizomycotina</taxon>
        <taxon>Eurotiomycetes</taxon>
        <taxon>Eurotiomycetidae</taxon>
        <taxon>Eurotiales</taxon>
        <taxon>Aspergillaceae</taxon>
        <taxon>Penicillium</taxon>
    </lineage>
</organism>
<dbReference type="AlphaFoldDB" id="A0A1Q5UC09"/>
<comment type="caution">
    <text evidence="1">The sequence shown here is derived from an EMBL/GenBank/DDBJ whole genome shotgun (WGS) entry which is preliminary data.</text>
</comment>
<evidence type="ECO:0000313" key="1">
    <source>
        <dbReference type="EMBL" id="OKP09990.1"/>
    </source>
</evidence>
<evidence type="ECO:0000313" key="2">
    <source>
        <dbReference type="Proteomes" id="UP000186955"/>
    </source>
</evidence>
<accession>A0A1Q5UC09</accession>
<gene>
    <name evidence="1" type="ORF">PENSUB_4612</name>
</gene>
<proteinExistence type="predicted"/>
<protein>
    <submittedName>
        <fullName evidence="1">Uncharacterized protein</fullName>
    </submittedName>
</protein>
<keyword evidence="2" id="KW-1185">Reference proteome</keyword>